<dbReference type="InterPro" id="IPR006260">
    <property type="entry name" value="TonB/TolA_C"/>
</dbReference>
<dbReference type="EMBL" id="QSEF01000013">
    <property type="protein sequence ID" value="RGZ47658.1"/>
    <property type="molecule type" value="Genomic_DNA"/>
</dbReference>
<reference evidence="14 15" key="1">
    <citation type="submission" date="2018-08" db="EMBL/GenBank/DDBJ databases">
        <title>A genome reference for cultivated species of the human gut microbiota.</title>
        <authorList>
            <person name="Zou Y."/>
            <person name="Xue W."/>
            <person name="Luo G."/>
        </authorList>
    </citation>
    <scope>NUCLEOTIDE SEQUENCE [LARGE SCALE GENOMIC DNA]</scope>
    <source>
        <strain evidence="13 14">AM16-50</strain>
        <strain evidence="12 15">AM50-15</strain>
    </source>
</reference>
<dbReference type="PANTHER" id="PTHR33446">
    <property type="entry name" value="PROTEIN TONB-RELATED"/>
    <property type="match status" value="1"/>
</dbReference>
<evidence type="ECO:0000256" key="10">
    <source>
        <dbReference type="SAM" id="Phobius"/>
    </source>
</evidence>
<dbReference type="CDD" id="cd07341">
    <property type="entry name" value="M56_BlaR1_MecR1_like"/>
    <property type="match status" value="1"/>
</dbReference>
<name>A0A3R6IYG5_9BACT</name>
<organism evidence="13 14">
    <name type="scientific">Parabacteroides merdae</name>
    <dbReference type="NCBI Taxonomy" id="46503"/>
    <lineage>
        <taxon>Bacteria</taxon>
        <taxon>Pseudomonadati</taxon>
        <taxon>Bacteroidota</taxon>
        <taxon>Bacteroidia</taxon>
        <taxon>Bacteroidales</taxon>
        <taxon>Tannerellaceae</taxon>
        <taxon>Parabacteroides</taxon>
    </lineage>
</organism>
<evidence type="ECO:0000256" key="3">
    <source>
        <dbReference type="ARBA" id="ARBA00022448"/>
    </source>
</evidence>
<dbReference type="Proteomes" id="UP000285173">
    <property type="component" value="Unassembled WGS sequence"/>
</dbReference>
<keyword evidence="7" id="KW-0653">Protein transport</keyword>
<evidence type="ECO:0000313" key="14">
    <source>
        <dbReference type="Proteomes" id="UP000283732"/>
    </source>
</evidence>
<evidence type="ECO:0000256" key="9">
    <source>
        <dbReference type="ARBA" id="ARBA00023136"/>
    </source>
</evidence>
<accession>A0A3R6IYG5</accession>
<dbReference type="Proteomes" id="UP000283732">
    <property type="component" value="Unassembled WGS sequence"/>
</dbReference>
<protein>
    <submittedName>
        <fullName evidence="13">M56 family peptidase</fullName>
    </submittedName>
</protein>
<keyword evidence="8 10" id="KW-1133">Transmembrane helix</keyword>
<dbReference type="RefSeq" id="WP_122203143.1">
    <property type="nucleotide sequence ID" value="NZ_QRKC01000002.1"/>
</dbReference>
<evidence type="ECO:0000259" key="11">
    <source>
        <dbReference type="PROSITE" id="PS52015"/>
    </source>
</evidence>
<keyword evidence="9 10" id="KW-0472">Membrane</keyword>
<dbReference type="InterPro" id="IPR051045">
    <property type="entry name" value="TonB-dependent_transducer"/>
</dbReference>
<keyword evidence="6 10" id="KW-0812">Transmembrane</keyword>
<dbReference type="FunFam" id="3.30.1150.10:FF:000002">
    <property type="entry name" value="Energy transducer TonB"/>
    <property type="match status" value="1"/>
</dbReference>
<dbReference type="GO" id="GO:0055085">
    <property type="term" value="P:transmembrane transport"/>
    <property type="evidence" value="ECO:0007669"/>
    <property type="project" value="InterPro"/>
</dbReference>
<evidence type="ECO:0000256" key="2">
    <source>
        <dbReference type="ARBA" id="ARBA00006555"/>
    </source>
</evidence>
<dbReference type="InterPro" id="IPR008756">
    <property type="entry name" value="Peptidase_M56"/>
</dbReference>
<evidence type="ECO:0000313" key="15">
    <source>
        <dbReference type="Proteomes" id="UP000285173"/>
    </source>
</evidence>
<feature type="transmembrane region" description="Helical" evidence="10">
    <location>
        <begin position="103"/>
        <end position="123"/>
    </location>
</feature>
<evidence type="ECO:0000313" key="13">
    <source>
        <dbReference type="EMBL" id="RHH78489.1"/>
    </source>
</evidence>
<sequence length="439" mass="49707">MITPILIYFLKVNLALAFLYICYRLLFRDDTFFRLRRGVLLSIYLIAFLYPLPDLSGWLSTQTSVAGIVGYYSGLLPKETVLTASNEIAASDWKETGLKVMQVIWLAGAGLLLSRCLAELFTVCRLHRKCRKITLNGTEVCILPEAEASYSFFGWIFISSDPHQRERLDDILIHEQTHVRQWHSIDMMAGEIICIACWLNPFAWWLKKEIGINHEFIADEQVMLAGFDKKEYQYHLIGVKHPNTTIANLYNNFSVLPLKKRITMLNKKRTNNARKVKYLALVPMAAGLLLLNNIDAMARVLNEKVAEVIQQPTALATTTVSKMEAANPLPPEKDKIYDTCDIMPEFPGGQNALLQFLAKSIKYPAEAQQQGKQGKVVVTFVIEKDGSITNAKVTQALYPSLDEESLRVVKSMPKWTPGKMKGGKAVRVQYTVPLTYRLQ</sequence>
<evidence type="ECO:0000256" key="5">
    <source>
        <dbReference type="ARBA" id="ARBA00022519"/>
    </source>
</evidence>
<dbReference type="Pfam" id="PF03544">
    <property type="entry name" value="TonB_C"/>
    <property type="match status" value="1"/>
</dbReference>
<feature type="domain" description="TonB C-terminal" evidence="11">
    <location>
        <begin position="348"/>
        <end position="439"/>
    </location>
</feature>
<dbReference type="EMBL" id="QRKC01000002">
    <property type="protein sequence ID" value="RHH78489.1"/>
    <property type="molecule type" value="Genomic_DNA"/>
</dbReference>
<comment type="similarity">
    <text evidence="2">Belongs to the TonB family.</text>
</comment>
<keyword evidence="4" id="KW-1003">Cell membrane</keyword>
<dbReference type="GO" id="GO:0015031">
    <property type="term" value="P:protein transport"/>
    <property type="evidence" value="ECO:0007669"/>
    <property type="project" value="UniProtKB-KW"/>
</dbReference>
<comment type="subcellular location">
    <subcellularLocation>
        <location evidence="1">Cell inner membrane</location>
        <topology evidence="1">Single-pass membrane protein</topology>
        <orientation evidence="1">Periplasmic side</orientation>
    </subcellularLocation>
</comment>
<dbReference type="Gene3D" id="3.30.1150.10">
    <property type="match status" value="1"/>
</dbReference>
<evidence type="ECO:0000256" key="4">
    <source>
        <dbReference type="ARBA" id="ARBA00022475"/>
    </source>
</evidence>
<dbReference type="NCBIfam" id="TIGR01352">
    <property type="entry name" value="tonB_Cterm"/>
    <property type="match status" value="1"/>
</dbReference>
<proteinExistence type="inferred from homology"/>
<feature type="transmembrane region" description="Helical" evidence="10">
    <location>
        <begin position="35"/>
        <end position="52"/>
    </location>
</feature>
<feature type="transmembrane region" description="Helical" evidence="10">
    <location>
        <begin position="6"/>
        <end position="23"/>
    </location>
</feature>
<gene>
    <name evidence="13" type="ORF">DW191_07380</name>
    <name evidence="12" type="ORF">DW986_10400</name>
</gene>
<evidence type="ECO:0000256" key="8">
    <source>
        <dbReference type="ARBA" id="ARBA00022989"/>
    </source>
</evidence>
<dbReference type="InterPro" id="IPR037682">
    <property type="entry name" value="TonB_C"/>
</dbReference>
<keyword evidence="3" id="KW-0813">Transport</keyword>
<evidence type="ECO:0000256" key="7">
    <source>
        <dbReference type="ARBA" id="ARBA00022927"/>
    </source>
</evidence>
<evidence type="ECO:0000256" key="6">
    <source>
        <dbReference type="ARBA" id="ARBA00022692"/>
    </source>
</evidence>
<keyword evidence="5" id="KW-0997">Cell inner membrane</keyword>
<dbReference type="GO" id="GO:0098797">
    <property type="term" value="C:plasma membrane protein complex"/>
    <property type="evidence" value="ECO:0007669"/>
    <property type="project" value="TreeGrafter"/>
</dbReference>
<dbReference type="Pfam" id="PF05569">
    <property type="entry name" value="Peptidase_M56"/>
    <property type="match status" value="1"/>
</dbReference>
<dbReference type="AlphaFoldDB" id="A0A3R6IYG5"/>
<dbReference type="SUPFAM" id="SSF74653">
    <property type="entry name" value="TolA/TonB C-terminal domain"/>
    <property type="match status" value="1"/>
</dbReference>
<dbReference type="GO" id="GO:0031992">
    <property type="term" value="F:energy transducer activity"/>
    <property type="evidence" value="ECO:0007669"/>
    <property type="project" value="TreeGrafter"/>
</dbReference>
<dbReference type="PANTHER" id="PTHR33446:SF2">
    <property type="entry name" value="PROTEIN TONB"/>
    <property type="match status" value="1"/>
</dbReference>
<evidence type="ECO:0000313" key="12">
    <source>
        <dbReference type="EMBL" id="RGZ47658.1"/>
    </source>
</evidence>
<evidence type="ECO:0000256" key="1">
    <source>
        <dbReference type="ARBA" id="ARBA00004383"/>
    </source>
</evidence>
<dbReference type="PROSITE" id="PS52015">
    <property type="entry name" value="TONB_CTD"/>
    <property type="match status" value="1"/>
</dbReference>
<feature type="transmembrane region" description="Helical" evidence="10">
    <location>
        <begin position="276"/>
        <end position="294"/>
    </location>
</feature>
<comment type="caution">
    <text evidence="13">The sequence shown here is derived from an EMBL/GenBank/DDBJ whole genome shotgun (WGS) entry which is preliminary data.</text>
</comment>